<dbReference type="Proteomes" id="UP000434475">
    <property type="component" value="Unassembled WGS sequence"/>
</dbReference>
<protein>
    <submittedName>
        <fullName evidence="1">Uncharacterized protein</fullName>
    </submittedName>
</protein>
<evidence type="ECO:0000313" key="2">
    <source>
        <dbReference type="Proteomes" id="UP000434475"/>
    </source>
</evidence>
<organism evidence="1 2">
    <name type="scientific">Flavonifractor plautii</name>
    <name type="common">Fusobacterium plautii</name>
    <dbReference type="NCBI Taxonomy" id="292800"/>
    <lineage>
        <taxon>Bacteria</taxon>
        <taxon>Bacillati</taxon>
        <taxon>Bacillota</taxon>
        <taxon>Clostridia</taxon>
        <taxon>Eubacteriales</taxon>
        <taxon>Oscillospiraceae</taxon>
        <taxon>Flavonifractor</taxon>
    </lineage>
</organism>
<evidence type="ECO:0000313" key="1">
    <source>
        <dbReference type="EMBL" id="MSB20549.1"/>
    </source>
</evidence>
<gene>
    <name evidence="1" type="ORF">GKE97_13615</name>
</gene>
<reference evidence="1 2" key="1">
    <citation type="journal article" date="2019" name="Nat. Med.">
        <title>A library of human gut bacterial isolates paired with longitudinal multiomics data enables mechanistic microbiome research.</title>
        <authorList>
            <person name="Poyet M."/>
            <person name="Groussin M."/>
            <person name="Gibbons S.M."/>
            <person name="Avila-Pacheco J."/>
            <person name="Jiang X."/>
            <person name="Kearney S.M."/>
            <person name="Perrotta A.R."/>
            <person name="Berdy B."/>
            <person name="Zhao S."/>
            <person name="Lieberman T.D."/>
            <person name="Swanson P.K."/>
            <person name="Smith M."/>
            <person name="Roesemann S."/>
            <person name="Alexander J.E."/>
            <person name="Rich S.A."/>
            <person name="Livny J."/>
            <person name="Vlamakis H."/>
            <person name="Clish C."/>
            <person name="Bullock K."/>
            <person name="Deik A."/>
            <person name="Scott J."/>
            <person name="Pierce K.A."/>
            <person name="Xavier R.J."/>
            <person name="Alm E.J."/>
        </authorList>
    </citation>
    <scope>NUCLEOTIDE SEQUENCE [LARGE SCALE GENOMIC DNA]</scope>
    <source>
        <strain evidence="1 2">BIOML-A2</strain>
    </source>
</reference>
<dbReference type="EMBL" id="WKPR01000013">
    <property type="protein sequence ID" value="MSB20549.1"/>
    <property type="molecule type" value="Genomic_DNA"/>
</dbReference>
<accession>A0A6I2R3U0</accession>
<dbReference type="AlphaFoldDB" id="A0A6I2R3U0"/>
<proteinExistence type="predicted"/>
<sequence>MINTLDDIISAVETVSSSIPQISDTTNFWMVRSKQGVFYNEYVAGGYIAIGWNPLTEAVLSGSHDDDYYKQILKDSNYPDKMPGTALNKCRRFIEEIKSGDIAMIVGRSEIAFATIGDYFEVDLDTATSEKELEIHTQIETGTYLGLNCPYKKRRHISIISKVDLSSAPPMVYKCLVSNRHSLSSLNEYADAILSCCYDLSVYSNRLIIKYHIRQPRDINPFDFSLFTLSMADLISDDRRELTGKYNLNSEGDVVFFLTKYSLQGTTQGRYLRGGVPPVRFSM</sequence>
<dbReference type="RefSeq" id="WP_009260432.1">
    <property type="nucleotide sequence ID" value="NZ_JADMVA010000066.1"/>
</dbReference>
<comment type="caution">
    <text evidence="1">The sequence shown here is derived from an EMBL/GenBank/DDBJ whole genome shotgun (WGS) entry which is preliminary data.</text>
</comment>
<name>A0A6I2R3U0_FLAPL</name>